<dbReference type="EMBL" id="MH059636">
    <property type="protein sequence ID" value="AWD90497.1"/>
    <property type="molecule type" value="Genomic_DNA"/>
</dbReference>
<proteinExistence type="predicted"/>
<dbReference type="Proteomes" id="UP000246316">
    <property type="component" value="Segment"/>
</dbReference>
<accession>A0A2S1GM79</accession>
<dbReference type="GeneID" id="65112639"/>
<evidence type="ECO:0000313" key="2">
    <source>
        <dbReference type="Proteomes" id="UP000246316"/>
    </source>
</evidence>
<keyword evidence="2" id="KW-1185">Reference proteome</keyword>
<sequence>MTFLEQVASVEGLVAIRNERGAQYLTTPGYSDQGRLIYQDDRWEFSLWEFDNNDPHYVDTFPTVEAAIKAARELK</sequence>
<reference evidence="1" key="1">
    <citation type="submission" date="2018-03" db="EMBL/GenBank/DDBJ databases">
        <title>Phage therapy in agriculture - a green tech approach to combat plant pathogenic bacteria.</title>
        <authorList>
            <person name="Carstens A.B."/>
            <person name="Djurhuus A.M."/>
            <person name="Hansen L.H."/>
        </authorList>
    </citation>
    <scope>NUCLEOTIDE SEQUENCE [LARGE SCALE GENOMIC DNA]</scope>
</reference>
<evidence type="ECO:0000313" key="1">
    <source>
        <dbReference type="EMBL" id="AWD90497.1"/>
    </source>
</evidence>
<organism evidence="1 2">
    <name type="scientific">Erwinia phage Cronus</name>
    <dbReference type="NCBI Taxonomy" id="2163633"/>
    <lineage>
        <taxon>Viruses</taxon>
        <taxon>Duplodnaviria</taxon>
        <taxon>Heunggongvirae</taxon>
        <taxon>Uroviricota</taxon>
        <taxon>Caudoviricetes</taxon>
        <taxon>Pantevenvirales</taxon>
        <taxon>Straboviridae</taxon>
        <taxon>Tevenvirinae</taxon>
        <taxon>Risoevirus</taxon>
        <taxon>Risoevirus cronus</taxon>
        <taxon>Roskildevirus cronus</taxon>
    </lineage>
</organism>
<name>A0A2S1GM79_9CAUD</name>
<dbReference type="RefSeq" id="YP_010095005.1">
    <property type="nucleotide sequence ID" value="NC_055743.1"/>
</dbReference>
<protein>
    <submittedName>
        <fullName evidence="1">Uncharacterized protein</fullName>
    </submittedName>
</protein>
<dbReference type="KEGG" id="vg:65112639"/>